<protein>
    <submittedName>
        <fullName evidence="16">Transglycosylase</fullName>
    </submittedName>
</protein>
<evidence type="ECO:0000256" key="8">
    <source>
        <dbReference type="ARBA" id="ARBA00022960"/>
    </source>
</evidence>
<evidence type="ECO:0000256" key="5">
    <source>
        <dbReference type="ARBA" id="ARBA00022676"/>
    </source>
</evidence>
<comment type="caution">
    <text evidence="16">The sequence shown here is derived from an EMBL/GenBank/DDBJ whole genome shotgun (WGS) entry which is preliminary data.</text>
</comment>
<proteinExistence type="inferred from homology"/>
<keyword evidence="10" id="KW-0511">Multifunctional enzyme</keyword>
<dbReference type="PANTHER" id="PTHR32282:SF33">
    <property type="entry name" value="PEPTIDOGLYCAN GLYCOSYLTRANSFERASE"/>
    <property type="match status" value="1"/>
</dbReference>
<evidence type="ECO:0000256" key="14">
    <source>
        <dbReference type="SAM" id="MobiDB-lite"/>
    </source>
</evidence>
<evidence type="ECO:0000256" key="7">
    <source>
        <dbReference type="ARBA" id="ARBA00022801"/>
    </source>
</evidence>
<keyword evidence="4" id="KW-0645">Protease</keyword>
<comment type="similarity">
    <text evidence="1">In the C-terminal section; belongs to the transpeptidase family.</text>
</comment>
<dbReference type="InterPro" id="IPR012338">
    <property type="entry name" value="Beta-lactam/transpept-like"/>
</dbReference>
<dbReference type="GO" id="GO:0030288">
    <property type="term" value="C:outer membrane-bounded periplasmic space"/>
    <property type="evidence" value="ECO:0007669"/>
    <property type="project" value="TreeGrafter"/>
</dbReference>
<organism evidence="16 17">
    <name type="scientific">Hoyosella rhizosphaerae</name>
    <dbReference type="NCBI Taxonomy" id="1755582"/>
    <lineage>
        <taxon>Bacteria</taxon>
        <taxon>Bacillati</taxon>
        <taxon>Actinomycetota</taxon>
        <taxon>Actinomycetes</taxon>
        <taxon>Mycobacteriales</taxon>
        <taxon>Hoyosellaceae</taxon>
        <taxon>Hoyosella</taxon>
    </lineage>
</organism>
<feature type="region of interest" description="Disordered" evidence="14">
    <location>
        <begin position="788"/>
        <end position="839"/>
    </location>
</feature>
<evidence type="ECO:0000256" key="1">
    <source>
        <dbReference type="ARBA" id="ARBA00007090"/>
    </source>
</evidence>
<dbReference type="Gene3D" id="1.10.3810.10">
    <property type="entry name" value="Biosynthetic peptidoglycan transglycosylase-like"/>
    <property type="match status" value="1"/>
</dbReference>
<evidence type="ECO:0000256" key="2">
    <source>
        <dbReference type="ARBA" id="ARBA00007739"/>
    </source>
</evidence>
<evidence type="ECO:0000256" key="10">
    <source>
        <dbReference type="ARBA" id="ARBA00023268"/>
    </source>
</evidence>
<dbReference type="CDD" id="cd06577">
    <property type="entry name" value="PASTA_pknB"/>
    <property type="match status" value="1"/>
</dbReference>
<keyword evidence="6" id="KW-0808">Transferase</keyword>
<dbReference type="PANTHER" id="PTHR32282">
    <property type="entry name" value="BINDING PROTEIN TRANSPEPTIDASE, PUTATIVE-RELATED"/>
    <property type="match status" value="1"/>
</dbReference>
<dbReference type="Gene3D" id="3.40.710.10">
    <property type="entry name" value="DD-peptidase/beta-lactamase superfamily"/>
    <property type="match status" value="1"/>
</dbReference>
<name>A0A916XJU9_9ACTN</name>
<evidence type="ECO:0000256" key="6">
    <source>
        <dbReference type="ARBA" id="ARBA00022679"/>
    </source>
</evidence>
<comment type="similarity">
    <text evidence="2">In the N-terminal section; belongs to the glycosyltransferase 51 family.</text>
</comment>
<reference evidence="16" key="1">
    <citation type="journal article" date="2014" name="Int. J. Syst. Evol. Microbiol.">
        <title>Complete genome sequence of Corynebacterium casei LMG S-19264T (=DSM 44701T), isolated from a smear-ripened cheese.</title>
        <authorList>
            <consortium name="US DOE Joint Genome Institute (JGI-PGF)"/>
            <person name="Walter F."/>
            <person name="Albersmeier A."/>
            <person name="Kalinowski J."/>
            <person name="Ruckert C."/>
        </authorList>
    </citation>
    <scope>NUCLEOTIDE SEQUENCE</scope>
    <source>
        <strain evidence="16">CGMCC 1.15478</strain>
    </source>
</reference>
<dbReference type="Pfam" id="PF00905">
    <property type="entry name" value="Transpeptidase"/>
    <property type="match status" value="1"/>
</dbReference>
<reference evidence="16" key="2">
    <citation type="submission" date="2020-09" db="EMBL/GenBank/DDBJ databases">
        <authorList>
            <person name="Sun Q."/>
            <person name="Zhou Y."/>
        </authorList>
    </citation>
    <scope>NUCLEOTIDE SEQUENCE</scope>
    <source>
        <strain evidence="16">CGMCC 1.15478</strain>
    </source>
</reference>
<comment type="catalytic activity">
    <reaction evidence="13">
        <text>[GlcNAc-(1-&gt;4)-Mur2Ac(oyl-L-Ala-gamma-D-Glu-L-Lys-D-Ala-D-Ala)](n)-di-trans,octa-cis-undecaprenyl diphosphate + beta-D-GlcNAc-(1-&gt;4)-Mur2Ac(oyl-L-Ala-gamma-D-Glu-L-Lys-D-Ala-D-Ala)-di-trans,octa-cis-undecaprenyl diphosphate = [GlcNAc-(1-&gt;4)-Mur2Ac(oyl-L-Ala-gamma-D-Glu-L-Lys-D-Ala-D-Ala)](n+1)-di-trans,octa-cis-undecaprenyl diphosphate + di-trans,octa-cis-undecaprenyl diphosphate + H(+)</text>
        <dbReference type="Rhea" id="RHEA:23708"/>
        <dbReference type="Rhea" id="RHEA-COMP:9602"/>
        <dbReference type="Rhea" id="RHEA-COMP:9603"/>
        <dbReference type="ChEBI" id="CHEBI:15378"/>
        <dbReference type="ChEBI" id="CHEBI:58405"/>
        <dbReference type="ChEBI" id="CHEBI:60033"/>
        <dbReference type="ChEBI" id="CHEBI:78435"/>
        <dbReference type="EC" id="2.4.99.28"/>
    </reaction>
</comment>
<dbReference type="InterPro" id="IPR036950">
    <property type="entry name" value="PBP_transglycosylase"/>
</dbReference>
<sequence>MPGLRSPRKIPECDRNAAGTITTGAPHISTLENVSIGNTVAKLGGCSILGGVLLAGMLFPVAGGFGLASNKAAQTVENTSAQLIEGEVPAITTMVDVEGDPIAYIYEQRRTEVPSHRISDDMKLAIVSVEDRRFADHDGVDWQGTIRAALTNTTAGQVEQGASTLVQQYVKNYQLLVLAQNDAERRAAIETTPARKIREIRMALELDSRLSKEEILTRYLNLVPFGNGAYGVQQAAQTYFGIDAADLNAGQAAMLAGIVQSSSALNPYTNPERVQARRNVVLGTMVENIPERREEFLAAMEEPLGVLPEPRAISQGCITAGDRGFFCDYVLEYLDDAGLSREQIRRGGYTIRTTLDPVVQDSAKRAVTNNASPQATGVASILNLIQPGEDSHRVLAMTSSRTYGLDGENNETVSSQPFSMVGHGAGSIFKIFTVAAALEQGMGINAQVNVPSRYNAFGLGDGGAPGCPPNHYCVENFSSYPASMSLTQALATSPNTTFIQMIQQVGVSNTVDMAVKLGLRSYTKPHTSGYSEQSLADMFKDQNLGSFTLGPVAVNPLELSNVAATLASGGTWCPPSPVDSIIDRFGNPIELATEPCEQVVSPGLAAALSRGLGEDHVANGTAARAANATGWTAPVSGKTGTTNSNFSAGFLGYTNTIAGVAYVYGDSPTPSPICSFNLRQCGRGNLFGGNEPAQTWFQAVLPVANRFGEIRAAEATDRRFREGDPRLQVPNVTGLFSSSAIRRLESAGYDYETVWTSSAESRGVVTSYTPSGIAQPGTTITLYVSDGSQRVTRPQPSAPATTDTNTTTPERRQPPELPDSVDIPGLPEPVPVPNQGDDN</sequence>
<gene>
    <name evidence="16" type="ORF">GCM10011410_31260</name>
</gene>
<dbReference type="GO" id="GO:0071555">
    <property type="term" value="P:cell wall organization"/>
    <property type="evidence" value="ECO:0007669"/>
    <property type="project" value="UniProtKB-KW"/>
</dbReference>
<dbReference type="AlphaFoldDB" id="A0A916XJU9"/>
<dbReference type="Pfam" id="PF00912">
    <property type="entry name" value="Transgly"/>
    <property type="match status" value="1"/>
</dbReference>
<keyword evidence="8" id="KW-0133">Cell shape</keyword>
<dbReference type="GO" id="GO:0008658">
    <property type="term" value="F:penicillin binding"/>
    <property type="evidence" value="ECO:0007669"/>
    <property type="project" value="InterPro"/>
</dbReference>
<feature type="compositionally biased region" description="Polar residues" evidence="14">
    <location>
        <begin position="788"/>
        <end position="800"/>
    </location>
</feature>
<dbReference type="Proteomes" id="UP000641514">
    <property type="component" value="Unassembled WGS sequence"/>
</dbReference>
<keyword evidence="7" id="KW-0378">Hydrolase</keyword>
<dbReference type="EMBL" id="BMJH01000004">
    <property type="protein sequence ID" value="GGC75705.1"/>
    <property type="molecule type" value="Genomic_DNA"/>
</dbReference>
<evidence type="ECO:0000256" key="11">
    <source>
        <dbReference type="ARBA" id="ARBA00023316"/>
    </source>
</evidence>
<keyword evidence="3" id="KW-0121">Carboxypeptidase</keyword>
<feature type="domain" description="PASTA" evidence="15">
    <location>
        <begin position="723"/>
        <end position="786"/>
    </location>
</feature>
<evidence type="ECO:0000256" key="4">
    <source>
        <dbReference type="ARBA" id="ARBA00022670"/>
    </source>
</evidence>
<dbReference type="SUPFAM" id="SSF53955">
    <property type="entry name" value="Lysozyme-like"/>
    <property type="match status" value="1"/>
</dbReference>
<dbReference type="GO" id="GO:0009252">
    <property type="term" value="P:peptidoglycan biosynthetic process"/>
    <property type="evidence" value="ECO:0007669"/>
    <property type="project" value="UniProtKB-KW"/>
</dbReference>
<evidence type="ECO:0000256" key="12">
    <source>
        <dbReference type="ARBA" id="ARBA00034000"/>
    </source>
</evidence>
<keyword evidence="11" id="KW-0961">Cell wall biogenesis/degradation</keyword>
<accession>A0A916XJU9</accession>
<evidence type="ECO:0000256" key="13">
    <source>
        <dbReference type="ARBA" id="ARBA00049902"/>
    </source>
</evidence>
<dbReference type="FunFam" id="1.10.3810.10:FF:000001">
    <property type="entry name" value="Penicillin-binding protein 1A"/>
    <property type="match status" value="1"/>
</dbReference>
<keyword evidence="17" id="KW-1185">Reference proteome</keyword>
<dbReference type="Gene3D" id="3.30.10.20">
    <property type="match status" value="1"/>
</dbReference>
<dbReference type="PROSITE" id="PS51178">
    <property type="entry name" value="PASTA"/>
    <property type="match status" value="1"/>
</dbReference>
<dbReference type="InterPro" id="IPR023346">
    <property type="entry name" value="Lysozyme-like_dom_sf"/>
</dbReference>
<dbReference type="GO" id="GO:0009002">
    <property type="term" value="F:serine-type D-Ala-D-Ala carboxypeptidase activity"/>
    <property type="evidence" value="ECO:0007669"/>
    <property type="project" value="UniProtKB-EC"/>
</dbReference>
<dbReference type="SUPFAM" id="SSF56601">
    <property type="entry name" value="beta-lactamase/transpeptidase-like"/>
    <property type="match status" value="1"/>
</dbReference>
<dbReference type="InterPro" id="IPR050396">
    <property type="entry name" value="Glycosyltr_51/Transpeptidase"/>
</dbReference>
<dbReference type="InterPro" id="IPR005543">
    <property type="entry name" value="PASTA_dom"/>
</dbReference>
<dbReference type="InterPro" id="IPR001460">
    <property type="entry name" value="PCN-bd_Tpept"/>
</dbReference>
<evidence type="ECO:0000313" key="17">
    <source>
        <dbReference type="Proteomes" id="UP000641514"/>
    </source>
</evidence>
<dbReference type="SMART" id="SM00740">
    <property type="entry name" value="PASTA"/>
    <property type="match status" value="1"/>
</dbReference>
<evidence type="ECO:0000256" key="3">
    <source>
        <dbReference type="ARBA" id="ARBA00022645"/>
    </source>
</evidence>
<evidence type="ECO:0000259" key="15">
    <source>
        <dbReference type="PROSITE" id="PS51178"/>
    </source>
</evidence>
<dbReference type="GO" id="GO:0008360">
    <property type="term" value="P:regulation of cell shape"/>
    <property type="evidence" value="ECO:0007669"/>
    <property type="project" value="UniProtKB-KW"/>
</dbReference>
<keyword evidence="9" id="KW-0573">Peptidoglycan synthesis</keyword>
<dbReference type="GO" id="GO:0008955">
    <property type="term" value="F:peptidoglycan glycosyltransferase activity"/>
    <property type="evidence" value="ECO:0007669"/>
    <property type="project" value="UniProtKB-EC"/>
</dbReference>
<comment type="catalytic activity">
    <reaction evidence="12">
        <text>Preferential cleavage: (Ac)2-L-Lys-D-Ala-|-D-Ala. Also transpeptidation of peptidyl-alanyl moieties that are N-acyl substituents of D-alanine.</text>
        <dbReference type="EC" id="3.4.16.4"/>
    </reaction>
</comment>
<dbReference type="Pfam" id="PF03793">
    <property type="entry name" value="PASTA"/>
    <property type="match status" value="1"/>
</dbReference>
<evidence type="ECO:0000313" key="16">
    <source>
        <dbReference type="EMBL" id="GGC75705.1"/>
    </source>
</evidence>
<dbReference type="InterPro" id="IPR001264">
    <property type="entry name" value="Glyco_trans_51"/>
</dbReference>
<evidence type="ECO:0000256" key="9">
    <source>
        <dbReference type="ARBA" id="ARBA00022984"/>
    </source>
</evidence>
<dbReference type="GO" id="GO:0006508">
    <property type="term" value="P:proteolysis"/>
    <property type="evidence" value="ECO:0007669"/>
    <property type="project" value="UniProtKB-KW"/>
</dbReference>
<keyword evidence="5" id="KW-0328">Glycosyltransferase</keyword>